<evidence type="ECO:0000313" key="2">
    <source>
        <dbReference type="EMBL" id="HJC87740.1"/>
    </source>
</evidence>
<feature type="non-terminal residue" evidence="2">
    <location>
        <position position="123"/>
    </location>
</feature>
<feature type="domain" description="PylC N-terminal" evidence="1">
    <location>
        <begin position="16"/>
        <end position="112"/>
    </location>
</feature>
<comment type="caution">
    <text evidence="2">The sequence shown here is derived from an EMBL/GenBank/DDBJ whole genome shotgun (WGS) entry which is preliminary data.</text>
</comment>
<dbReference type="EMBL" id="DWVS01000176">
    <property type="protein sequence ID" value="HJC87740.1"/>
    <property type="molecule type" value="Genomic_DNA"/>
</dbReference>
<gene>
    <name evidence="2" type="ORF">H9926_06980</name>
</gene>
<dbReference type="AlphaFoldDB" id="A0A9D2QHJ6"/>
<reference evidence="2" key="1">
    <citation type="journal article" date="2021" name="PeerJ">
        <title>Extensive microbial diversity within the chicken gut microbiome revealed by metagenomics and culture.</title>
        <authorList>
            <person name="Gilroy R."/>
            <person name="Ravi A."/>
            <person name="Getino M."/>
            <person name="Pursley I."/>
            <person name="Horton D.L."/>
            <person name="Alikhan N.F."/>
            <person name="Baker D."/>
            <person name="Gharbi K."/>
            <person name="Hall N."/>
            <person name="Watson M."/>
            <person name="Adriaenssens E.M."/>
            <person name="Foster-Nyarko E."/>
            <person name="Jarju S."/>
            <person name="Secka A."/>
            <person name="Antonio M."/>
            <person name="Oren A."/>
            <person name="Chaudhuri R.R."/>
            <person name="La Ragione R."/>
            <person name="Hildebrand F."/>
            <person name="Pallen M.J."/>
        </authorList>
    </citation>
    <scope>NUCLEOTIDE SEQUENCE</scope>
    <source>
        <strain evidence="2">ChiBcec1-1630</strain>
    </source>
</reference>
<evidence type="ECO:0000259" key="1">
    <source>
        <dbReference type="Pfam" id="PF21360"/>
    </source>
</evidence>
<organism evidence="2 3">
    <name type="scientific">Candidatus Eisenbergiella intestinigallinarum</name>
    <dbReference type="NCBI Taxonomy" id="2838549"/>
    <lineage>
        <taxon>Bacteria</taxon>
        <taxon>Bacillati</taxon>
        <taxon>Bacillota</taxon>
        <taxon>Clostridia</taxon>
        <taxon>Lachnospirales</taxon>
        <taxon>Lachnospiraceae</taxon>
        <taxon>Eisenbergiella</taxon>
    </lineage>
</organism>
<accession>A0A9D2QHJ6</accession>
<evidence type="ECO:0000313" key="3">
    <source>
        <dbReference type="Proteomes" id="UP000823922"/>
    </source>
</evidence>
<name>A0A9D2QHJ6_9FIRM</name>
<dbReference type="Proteomes" id="UP000823922">
    <property type="component" value="Unassembled WGS sequence"/>
</dbReference>
<dbReference type="Gene3D" id="3.40.50.20">
    <property type="match status" value="1"/>
</dbReference>
<dbReference type="Pfam" id="PF21360">
    <property type="entry name" value="PylC-like_N"/>
    <property type="match status" value="1"/>
</dbReference>
<dbReference type="InterPro" id="IPR048764">
    <property type="entry name" value="PylC_N"/>
</dbReference>
<sequence>MKQRQGGREVIMEINLLILSAGTRNKVVQYFKKELAGKGHVYATDCSSLAPALYEADEAILVPRITDPGYLDQILSICREKWITGVLSLIDPELTLLARHREKFLAVGTTPIISPLDAVETSF</sequence>
<protein>
    <submittedName>
        <fullName evidence="2">Carbamoyl phosphate synthase</fullName>
    </submittedName>
</protein>
<reference evidence="2" key="2">
    <citation type="submission" date="2021-04" db="EMBL/GenBank/DDBJ databases">
        <authorList>
            <person name="Gilroy R."/>
        </authorList>
    </citation>
    <scope>NUCLEOTIDE SEQUENCE</scope>
    <source>
        <strain evidence="2">ChiBcec1-1630</strain>
    </source>
</reference>
<proteinExistence type="predicted"/>